<evidence type="ECO:0000256" key="3">
    <source>
        <dbReference type="ARBA" id="ARBA00022679"/>
    </source>
</evidence>
<dbReference type="RefSeq" id="WP_380046820.1">
    <property type="nucleotide sequence ID" value="NZ_JBHLTC010000014.1"/>
</dbReference>
<dbReference type="SUPFAM" id="SSF53335">
    <property type="entry name" value="S-adenosyl-L-methionine-dependent methyltransferases"/>
    <property type="match status" value="1"/>
</dbReference>
<dbReference type="GO" id="GO:0032259">
    <property type="term" value="P:methylation"/>
    <property type="evidence" value="ECO:0007669"/>
    <property type="project" value="UniProtKB-KW"/>
</dbReference>
<reference evidence="5 6" key="1">
    <citation type="submission" date="2024-09" db="EMBL/GenBank/DDBJ databases">
        <authorList>
            <person name="Sun Q."/>
            <person name="Mori K."/>
        </authorList>
    </citation>
    <scope>NUCLEOTIDE SEQUENCE [LARGE SCALE GENOMIC DNA]</scope>
    <source>
        <strain evidence="5 6">CGMCC 1.15906</strain>
    </source>
</reference>
<feature type="domain" description="Methyltransferase type 11" evidence="4">
    <location>
        <begin position="36"/>
        <end position="127"/>
    </location>
</feature>
<dbReference type="PANTHER" id="PTHR44942">
    <property type="entry name" value="METHYLTRANSF_11 DOMAIN-CONTAINING PROTEIN"/>
    <property type="match status" value="1"/>
</dbReference>
<evidence type="ECO:0000313" key="5">
    <source>
        <dbReference type="EMBL" id="MFC0624937.1"/>
    </source>
</evidence>
<dbReference type="Pfam" id="PF08241">
    <property type="entry name" value="Methyltransf_11"/>
    <property type="match status" value="1"/>
</dbReference>
<dbReference type="InterPro" id="IPR013216">
    <property type="entry name" value="Methyltransf_11"/>
</dbReference>
<comment type="similarity">
    <text evidence="1">Belongs to the methyltransferase superfamily.</text>
</comment>
<dbReference type="InterPro" id="IPR051052">
    <property type="entry name" value="Diverse_substrate_MTase"/>
</dbReference>
<proteinExistence type="inferred from homology"/>
<accession>A0ABV6QMV0</accession>
<name>A0ABV6QMV0_9ACTN</name>
<evidence type="ECO:0000256" key="1">
    <source>
        <dbReference type="ARBA" id="ARBA00008361"/>
    </source>
</evidence>
<dbReference type="CDD" id="cd02440">
    <property type="entry name" value="AdoMet_MTases"/>
    <property type="match status" value="1"/>
</dbReference>
<dbReference type="PANTHER" id="PTHR44942:SF4">
    <property type="entry name" value="METHYLTRANSFERASE TYPE 11 DOMAIN-CONTAINING PROTEIN"/>
    <property type="match status" value="1"/>
</dbReference>
<dbReference type="InterPro" id="IPR029063">
    <property type="entry name" value="SAM-dependent_MTases_sf"/>
</dbReference>
<sequence>MADRAVLDRIESTAGAAELRAESYRLLDLRAGATVVDVGSGPGLAAAELNALGFQVTGVDPDALALELARERAPEVTFSVGTSDALPLADASIDGYRAARLFHLLADPGPTLAEARRVLRPGGRIVLVGHDYGFLALDAADQDLTDVVLLGLESAWVSPRSGRSLRNLLIDHGFRDVETVVHTEVVTDFDVLADRLAAAAEAAVKACLITTEDAGAWLADQAERGRSGHFLAACPTFLAAGTR</sequence>
<comment type="caution">
    <text evidence="5">The sequence shown here is derived from an EMBL/GenBank/DDBJ whole genome shotgun (WGS) entry which is preliminary data.</text>
</comment>
<gene>
    <name evidence="5" type="ORF">ACFFGN_12740</name>
</gene>
<dbReference type="Proteomes" id="UP001589890">
    <property type="component" value="Unassembled WGS sequence"/>
</dbReference>
<dbReference type="EMBL" id="JBHLTC010000014">
    <property type="protein sequence ID" value="MFC0624937.1"/>
    <property type="molecule type" value="Genomic_DNA"/>
</dbReference>
<keyword evidence="3" id="KW-0808">Transferase</keyword>
<keyword evidence="6" id="KW-1185">Reference proteome</keyword>
<keyword evidence="2 5" id="KW-0489">Methyltransferase</keyword>
<organism evidence="5 6">
    <name type="scientific">Kribbella deserti</name>
    <dbReference type="NCBI Taxonomy" id="1926257"/>
    <lineage>
        <taxon>Bacteria</taxon>
        <taxon>Bacillati</taxon>
        <taxon>Actinomycetota</taxon>
        <taxon>Actinomycetes</taxon>
        <taxon>Propionibacteriales</taxon>
        <taxon>Kribbellaceae</taxon>
        <taxon>Kribbella</taxon>
    </lineage>
</organism>
<evidence type="ECO:0000256" key="2">
    <source>
        <dbReference type="ARBA" id="ARBA00022603"/>
    </source>
</evidence>
<evidence type="ECO:0000313" key="6">
    <source>
        <dbReference type="Proteomes" id="UP001589890"/>
    </source>
</evidence>
<dbReference type="Gene3D" id="3.40.50.150">
    <property type="entry name" value="Vaccinia Virus protein VP39"/>
    <property type="match status" value="1"/>
</dbReference>
<evidence type="ECO:0000259" key="4">
    <source>
        <dbReference type="Pfam" id="PF08241"/>
    </source>
</evidence>
<protein>
    <submittedName>
        <fullName evidence="5">Methyltransferase domain-containing protein</fullName>
    </submittedName>
</protein>
<dbReference type="GO" id="GO:0008168">
    <property type="term" value="F:methyltransferase activity"/>
    <property type="evidence" value="ECO:0007669"/>
    <property type="project" value="UniProtKB-KW"/>
</dbReference>